<dbReference type="GO" id="GO:0043235">
    <property type="term" value="C:receptor complex"/>
    <property type="evidence" value="ECO:0007669"/>
    <property type="project" value="TreeGrafter"/>
</dbReference>
<dbReference type="GO" id="GO:0050793">
    <property type="term" value="P:regulation of developmental process"/>
    <property type="evidence" value="ECO:0007669"/>
    <property type="project" value="UniProtKB-ARBA"/>
</dbReference>
<dbReference type="GO" id="GO:0012505">
    <property type="term" value="C:endomembrane system"/>
    <property type="evidence" value="ECO:0007669"/>
    <property type="project" value="UniProtKB-SubCell"/>
</dbReference>
<comment type="catalytic activity">
    <reaction evidence="14 17">
        <text>L-tyrosyl-[protein] + ATP = O-phospho-L-tyrosyl-[protein] + ADP + H(+)</text>
        <dbReference type="Rhea" id="RHEA:10596"/>
        <dbReference type="Rhea" id="RHEA-COMP:10136"/>
        <dbReference type="Rhea" id="RHEA-COMP:20101"/>
        <dbReference type="ChEBI" id="CHEBI:15378"/>
        <dbReference type="ChEBI" id="CHEBI:30616"/>
        <dbReference type="ChEBI" id="CHEBI:46858"/>
        <dbReference type="ChEBI" id="CHEBI:61978"/>
        <dbReference type="ChEBI" id="CHEBI:456216"/>
        <dbReference type="EC" id="2.7.10.1"/>
    </reaction>
</comment>
<evidence type="ECO:0000256" key="3">
    <source>
        <dbReference type="ARBA" id="ARBA00022679"/>
    </source>
</evidence>
<dbReference type="Proteomes" id="UP000593567">
    <property type="component" value="Unassembled WGS sequence"/>
</dbReference>
<dbReference type="SMART" id="SM00032">
    <property type="entry name" value="CCP"/>
    <property type="match status" value="1"/>
</dbReference>
<evidence type="ECO:0000256" key="9">
    <source>
        <dbReference type="ARBA" id="ARBA00023136"/>
    </source>
</evidence>
<dbReference type="InterPro" id="IPR020635">
    <property type="entry name" value="Tyr_kinase_cat_dom"/>
</dbReference>
<evidence type="ECO:0000256" key="11">
    <source>
        <dbReference type="ARBA" id="ARBA00023157"/>
    </source>
</evidence>
<evidence type="ECO:0000256" key="14">
    <source>
        <dbReference type="ARBA" id="ARBA00051243"/>
    </source>
</evidence>
<dbReference type="GO" id="GO:0005524">
    <property type="term" value="F:ATP binding"/>
    <property type="evidence" value="ECO:0007669"/>
    <property type="project" value="UniProtKB-UniRule"/>
</dbReference>
<accession>A0A7J7J9F5</accession>
<keyword evidence="11 15" id="KW-1015">Disulfide bond</keyword>
<evidence type="ECO:0000313" key="22">
    <source>
        <dbReference type="Proteomes" id="UP000593567"/>
    </source>
</evidence>
<evidence type="ECO:0000256" key="18">
    <source>
        <dbReference type="SAM" id="Phobius"/>
    </source>
</evidence>
<dbReference type="InterPro" id="IPR017441">
    <property type="entry name" value="Protein_kinase_ATP_BS"/>
</dbReference>
<evidence type="ECO:0000256" key="17">
    <source>
        <dbReference type="RuleBase" id="RU000312"/>
    </source>
</evidence>
<keyword evidence="12 17" id="KW-0675">Receptor</keyword>
<dbReference type="AlphaFoldDB" id="A0A7J7J9F5"/>
<dbReference type="EMBL" id="VXIV02002922">
    <property type="protein sequence ID" value="KAF6021998.1"/>
    <property type="molecule type" value="Genomic_DNA"/>
</dbReference>
<dbReference type="InterPro" id="IPR050122">
    <property type="entry name" value="RTK"/>
</dbReference>
<dbReference type="OrthoDB" id="1405469at2759"/>
<keyword evidence="13" id="KW-0325">Glycoprotein</keyword>
<evidence type="ECO:0000259" key="19">
    <source>
        <dbReference type="PROSITE" id="PS50011"/>
    </source>
</evidence>
<keyword evidence="15" id="KW-0768">Sushi</keyword>
<sequence length="952" mass="105380">MRPEDIRYKAGNSSTAEFALLGGVAQVNETIMLVADYLNNCIRQYDMVTDNITEFIGSCEGTLFQSREILPGQEVPANTHFLSGPLKIVMIKSQNYLIVMDHGYQLITRYSFEKKTIRLLGDQLSDSLPNPRDILPTSDESAIYVVHSYGLSRVDLSTLEVTLVTGEVSSSANNVRNVAFSPGSFDTAVIGYIETIRWLVPDRLMVTIGTRLNEELIFIDLDEKEIYSTCIGSEDNNQTVTGPPGTCKLNAPTSLLVTRDRQIYIAGLTDVKYSSYRFNTSSSIFHMNAYVSQCEFKAPTGYEIADKPNIYYYQFDTIVLSCPPGMALNSSTDTLQCLENSTWSQSSPHCVKVTSQSDIHSLSPTFGQLSGGTLVTAVGLIPSTGVVVYVNSSDGVMSPVEHNIKPQKLSFKMPNHTEEGEVQLIIKLSENVTAKYDFVYGKDPVLNHTIRSATLASGGFDVEFGIVNAESSNNYTLFAPTLGETFACSYDGRTLRCAITQITAKQENLTNPWYLPVHLLSDGIPVENSENLNLTIYSDPEIETETISLTVGKPLILRGKNLDVGILNEYYVIMIDLAADVSVVCEIEKVSDSSIQCQPQLGDHKPNSSPKAVSSIPNHALSLPQVYIAHLKLNPTSAVFLLAVSSTPVAPRLAGGSIAAIVVVTLVSIIIVIAVILWYRNRHASRVAANLRINSLRFTKEDNQWFVSINIDLKAKLDSLLIESDALKIKEGAPIGQGNFGTIYLGQMCSGESVKTVAVKTLKDMETTIPIIEKFLEEAVILQDFKHANVLETLGVSIPDTDTPQVVLPYMANGDLKSLIQMEHMQFSIGDLMHFAKQIACGMEYLSNNKFIHRDLAARNCLVSDKYIVKIADFGLSKDIYSNDYYRRDEQSNTALPVKWLAIESLREGKFSTESDVWSYGVLMWELCTRGSQPYPDVDAWDIRRYLEEGRR</sequence>
<dbReference type="GO" id="GO:0016477">
    <property type="term" value="P:cell migration"/>
    <property type="evidence" value="ECO:0007669"/>
    <property type="project" value="TreeGrafter"/>
</dbReference>
<comment type="subcellular location">
    <subcellularLocation>
        <location evidence="2">Endomembrane system</location>
    </subcellularLocation>
    <subcellularLocation>
        <location evidence="1">Membrane</location>
        <topology evidence="1">Single-pass membrane protein</topology>
    </subcellularLocation>
</comment>
<feature type="domain" description="Sushi" evidence="20">
    <location>
        <begin position="292"/>
        <end position="352"/>
    </location>
</feature>
<keyword evidence="9 18" id="KW-0472">Membrane</keyword>
<keyword evidence="8 18" id="KW-1133">Transmembrane helix</keyword>
<dbReference type="GO" id="GO:0005886">
    <property type="term" value="C:plasma membrane"/>
    <property type="evidence" value="ECO:0007669"/>
    <property type="project" value="TreeGrafter"/>
</dbReference>
<evidence type="ECO:0000256" key="2">
    <source>
        <dbReference type="ARBA" id="ARBA00004308"/>
    </source>
</evidence>
<dbReference type="Gene3D" id="1.10.510.10">
    <property type="entry name" value="Transferase(Phosphotransferase) domain 1"/>
    <property type="match status" value="1"/>
</dbReference>
<dbReference type="Gene3D" id="2.10.70.10">
    <property type="entry name" value="Complement Module, domain 1"/>
    <property type="match status" value="1"/>
</dbReference>
<dbReference type="PROSITE" id="PS00239">
    <property type="entry name" value="RECEPTOR_TYR_KIN_II"/>
    <property type="match status" value="1"/>
</dbReference>
<comment type="caution">
    <text evidence="15">Lacks conserved residue(s) required for the propagation of feature annotation.</text>
</comment>
<protein>
    <recommendedName>
        <fullName evidence="17">Tyrosine-protein kinase receptor</fullName>
        <ecNumber evidence="17">2.7.10.1</ecNumber>
    </recommendedName>
</protein>
<dbReference type="GO" id="GO:0030182">
    <property type="term" value="P:neuron differentiation"/>
    <property type="evidence" value="ECO:0007669"/>
    <property type="project" value="UniProtKB-ARBA"/>
</dbReference>
<reference evidence="21" key="1">
    <citation type="submission" date="2020-06" db="EMBL/GenBank/DDBJ databases">
        <title>Draft genome of Bugula neritina, a colonial animal packing powerful symbionts and potential medicines.</title>
        <authorList>
            <person name="Rayko M."/>
        </authorList>
    </citation>
    <scope>NUCLEOTIDE SEQUENCE [LARGE SCALE GENOMIC DNA]</scope>
    <source>
        <strain evidence="21">Kwan_BN1</strain>
    </source>
</reference>
<name>A0A7J7J9F5_BUGNE</name>
<dbReference type="InterPro" id="IPR000719">
    <property type="entry name" value="Prot_kinase_dom"/>
</dbReference>
<evidence type="ECO:0000256" key="15">
    <source>
        <dbReference type="PROSITE-ProRule" id="PRU00302"/>
    </source>
</evidence>
<feature type="disulfide bond" evidence="15">
    <location>
        <begin position="294"/>
        <end position="337"/>
    </location>
</feature>
<dbReference type="GO" id="GO:0048468">
    <property type="term" value="P:cell development"/>
    <property type="evidence" value="ECO:0007669"/>
    <property type="project" value="UniProtKB-ARBA"/>
</dbReference>
<gene>
    <name evidence="21" type="ORF">EB796_019704</name>
</gene>
<dbReference type="Pfam" id="PF00084">
    <property type="entry name" value="Sushi"/>
    <property type="match status" value="1"/>
</dbReference>
<keyword evidence="22" id="KW-1185">Reference proteome</keyword>
<dbReference type="InterPro" id="IPR011009">
    <property type="entry name" value="Kinase-like_dom_sf"/>
</dbReference>
<dbReference type="SMART" id="SM00219">
    <property type="entry name" value="TyrKc"/>
    <property type="match status" value="1"/>
</dbReference>
<keyword evidence="3" id="KW-0808">Transferase</keyword>
<evidence type="ECO:0000256" key="13">
    <source>
        <dbReference type="ARBA" id="ARBA00023180"/>
    </source>
</evidence>
<evidence type="ECO:0000256" key="12">
    <source>
        <dbReference type="ARBA" id="ARBA00023170"/>
    </source>
</evidence>
<evidence type="ECO:0000313" key="21">
    <source>
        <dbReference type="EMBL" id="KAF6021998.1"/>
    </source>
</evidence>
<dbReference type="InterPro" id="IPR035976">
    <property type="entry name" value="Sushi/SCR/CCP_sf"/>
</dbReference>
<keyword evidence="17" id="KW-0597">Phosphoprotein</keyword>
<keyword evidence="6" id="KW-0418">Kinase</keyword>
<comment type="similarity">
    <text evidence="17">Belongs to the protein kinase superfamily. Tyr protein kinase family. Insulin receptor subfamily.</text>
</comment>
<dbReference type="CDD" id="cd00192">
    <property type="entry name" value="PTKc"/>
    <property type="match status" value="1"/>
</dbReference>
<evidence type="ECO:0000256" key="16">
    <source>
        <dbReference type="PROSITE-ProRule" id="PRU10141"/>
    </source>
</evidence>
<dbReference type="PROSITE" id="PS00109">
    <property type="entry name" value="PROTEIN_KINASE_TYR"/>
    <property type="match status" value="1"/>
</dbReference>
<keyword evidence="4 17" id="KW-0812">Transmembrane</keyword>
<dbReference type="PROSITE" id="PS50011">
    <property type="entry name" value="PROTEIN_KINASE_DOM"/>
    <property type="match status" value="1"/>
</dbReference>
<organism evidence="21 22">
    <name type="scientific">Bugula neritina</name>
    <name type="common">Brown bryozoan</name>
    <name type="synonym">Sertularia neritina</name>
    <dbReference type="NCBI Taxonomy" id="10212"/>
    <lineage>
        <taxon>Eukaryota</taxon>
        <taxon>Metazoa</taxon>
        <taxon>Spiralia</taxon>
        <taxon>Lophotrochozoa</taxon>
        <taxon>Bryozoa</taxon>
        <taxon>Gymnolaemata</taxon>
        <taxon>Cheilostomatida</taxon>
        <taxon>Flustrina</taxon>
        <taxon>Buguloidea</taxon>
        <taxon>Bugulidae</taxon>
        <taxon>Bugula</taxon>
    </lineage>
</organism>
<evidence type="ECO:0000256" key="7">
    <source>
        <dbReference type="ARBA" id="ARBA00022840"/>
    </source>
</evidence>
<evidence type="ECO:0000256" key="8">
    <source>
        <dbReference type="ARBA" id="ARBA00022989"/>
    </source>
</evidence>
<feature type="transmembrane region" description="Helical" evidence="18">
    <location>
        <begin position="653"/>
        <end position="679"/>
    </location>
</feature>
<dbReference type="PROSITE" id="PS50923">
    <property type="entry name" value="SUSHI"/>
    <property type="match status" value="1"/>
</dbReference>
<proteinExistence type="inferred from homology"/>
<dbReference type="FunFam" id="1.10.510.10:FF:001512">
    <property type="entry name" value="Receptor tyrosine-protein kinase erbB-2"/>
    <property type="match status" value="1"/>
</dbReference>
<evidence type="ECO:0000256" key="6">
    <source>
        <dbReference type="ARBA" id="ARBA00022777"/>
    </source>
</evidence>
<dbReference type="InterPro" id="IPR001245">
    <property type="entry name" value="Ser-Thr/Tyr_kinase_cat_dom"/>
</dbReference>
<dbReference type="GO" id="GO:0007169">
    <property type="term" value="P:cell surface receptor protein tyrosine kinase signaling pathway"/>
    <property type="evidence" value="ECO:0007669"/>
    <property type="project" value="InterPro"/>
</dbReference>
<dbReference type="PANTHER" id="PTHR24416:SF564">
    <property type="entry name" value="MACROPHAGE-STIMULATING PROTEIN RECEPTOR"/>
    <property type="match status" value="1"/>
</dbReference>
<evidence type="ECO:0000259" key="20">
    <source>
        <dbReference type="PROSITE" id="PS50923"/>
    </source>
</evidence>
<comment type="caution">
    <text evidence="21">The sequence shown here is derived from an EMBL/GenBank/DDBJ whole genome shotgun (WGS) entry which is preliminary data.</text>
</comment>
<dbReference type="GO" id="GO:0004714">
    <property type="term" value="F:transmembrane receptor protein tyrosine kinase activity"/>
    <property type="evidence" value="ECO:0007669"/>
    <property type="project" value="UniProtKB-EC"/>
</dbReference>
<dbReference type="PROSITE" id="PS00107">
    <property type="entry name" value="PROTEIN_KINASE_ATP"/>
    <property type="match status" value="1"/>
</dbReference>
<evidence type="ECO:0000256" key="5">
    <source>
        <dbReference type="ARBA" id="ARBA00022741"/>
    </source>
</evidence>
<evidence type="ECO:0000256" key="10">
    <source>
        <dbReference type="ARBA" id="ARBA00023137"/>
    </source>
</evidence>
<evidence type="ECO:0000256" key="1">
    <source>
        <dbReference type="ARBA" id="ARBA00004167"/>
    </source>
</evidence>
<feature type="domain" description="Protein kinase" evidence="19">
    <location>
        <begin position="729"/>
        <end position="952"/>
    </location>
</feature>
<dbReference type="CDD" id="cd00033">
    <property type="entry name" value="CCP"/>
    <property type="match status" value="1"/>
</dbReference>
<dbReference type="Pfam" id="PF07714">
    <property type="entry name" value="PK_Tyr_Ser-Thr"/>
    <property type="match status" value="1"/>
</dbReference>
<dbReference type="PRINTS" id="PR00109">
    <property type="entry name" value="TYRKINASE"/>
</dbReference>
<dbReference type="InterPro" id="IPR002011">
    <property type="entry name" value="Tyr_kinase_rcpt_2_CS"/>
</dbReference>
<keyword evidence="7 16" id="KW-0067">ATP-binding</keyword>
<dbReference type="Gene3D" id="3.30.200.20">
    <property type="entry name" value="Phosphorylase Kinase, domain 1"/>
    <property type="match status" value="1"/>
</dbReference>
<dbReference type="InterPro" id="IPR008266">
    <property type="entry name" value="Tyr_kinase_AS"/>
</dbReference>
<keyword evidence="10" id="KW-0829">Tyrosine-protein kinase</keyword>
<dbReference type="Gene3D" id="2.60.40.10">
    <property type="entry name" value="Immunoglobulins"/>
    <property type="match status" value="1"/>
</dbReference>
<dbReference type="SUPFAM" id="SSF63829">
    <property type="entry name" value="Calcium-dependent phosphotriesterase"/>
    <property type="match status" value="1"/>
</dbReference>
<dbReference type="EC" id="2.7.10.1" evidence="17"/>
<dbReference type="InterPro" id="IPR013783">
    <property type="entry name" value="Ig-like_fold"/>
</dbReference>
<keyword evidence="5 16" id="KW-0547">Nucleotide-binding</keyword>
<dbReference type="InterPro" id="IPR000436">
    <property type="entry name" value="Sushi_SCR_CCP_dom"/>
</dbReference>
<evidence type="ECO:0000256" key="4">
    <source>
        <dbReference type="ARBA" id="ARBA00022692"/>
    </source>
</evidence>
<dbReference type="CDD" id="cd00102">
    <property type="entry name" value="IPT"/>
    <property type="match status" value="1"/>
</dbReference>
<dbReference type="SUPFAM" id="SSF57535">
    <property type="entry name" value="Complement control module/SCR domain"/>
    <property type="match status" value="1"/>
</dbReference>
<dbReference type="SUPFAM" id="SSF56112">
    <property type="entry name" value="Protein kinase-like (PK-like)"/>
    <property type="match status" value="1"/>
</dbReference>
<feature type="binding site" evidence="16">
    <location>
        <position position="760"/>
    </location>
    <ligand>
        <name>ATP</name>
        <dbReference type="ChEBI" id="CHEBI:30616"/>
    </ligand>
</feature>
<dbReference type="PANTHER" id="PTHR24416">
    <property type="entry name" value="TYROSINE-PROTEIN KINASE RECEPTOR"/>
    <property type="match status" value="1"/>
</dbReference>